<evidence type="ECO:0000313" key="2">
    <source>
        <dbReference type="Proteomes" id="UP000036893"/>
    </source>
</evidence>
<reference evidence="1" key="2">
    <citation type="submission" date="2021-01" db="EMBL/GenBank/DDBJ databases">
        <title>Pan-genome distribution and transcriptional activeness of fungal secondary metabolism genes in Aspergillus section Fumigati.</title>
        <authorList>
            <person name="Takahashi H."/>
            <person name="Umemura M."/>
            <person name="Ninomiya A."/>
            <person name="Kusuya Y."/>
            <person name="Urayama S."/>
            <person name="Shimizu M."/>
            <person name="Watanabe A."/>
            <person name="Kamei K."/>
            <person name="Yaguchi T."/>
            <person name="Hagiwara D."/>
        </authorList>
    </citation>
    <scope>NUCLEOTIDE SEQUENCE</scope>
    <source>
        <strain evidence="1">IFM 46973</strain>
    </source>
</reference>
<gene>
    <name evidence="1" type="ORF">Aud_000137</name>
</gene>
<accession>A0A8E0QI01</accession>
<comment type="caution">
    <text evidence="1">The sequence shown here is derived from an EMBL/GenBank/DDBJ whole genome shotgun (WGS) entry which is preliminary data.</text>
</comment>
<name>A0A8E0QI01_9EURO</name>
<dbReference type="GeneID" id="66987613"/>
<reference evidence="1" key="1">
    <citation type="journal article" date="2015" name="Genome Announc.">
        <title>Draft Genome Sequence of the Pathogenic Filamentous Fungus Aspergillus udagawae Strain IFM 46973T.</title>
        <authorList>
            <person name="Kusuya Y."/>
            <person name="Takahashi-Nakaguchi A."/>
            <person name="Takahashi H."/>
            <person name="Yaguchi T."/>
        </authorList>
    </citation>
    <scope>NUCLEOTIDE SEQUENCE</scope>
    <source>
        <strain evidence="1">IFM 46973</strain>
    </source>
</reference>
<dbReference type="AlphaFoldDB" id="A0A8E0QI01"/>
<sequence>MDRERYYNLEDEQEWESIKRTDNALVIALGVYANKYRDRDLRDFRGFSDHPDLSVYRVDDERVPGIWNELGHRRPMTPTWFIFSSLLDKEKVLEKAVDAYDDFELFSVIKSAAEKSYDIRVRKPLEGKFPNIQVVYSRYVPPKRPTPCV</sequence>
<evidence type="ECO:0000313" key="1">
    <source>
        <dbReference type="EMBL" id="GIC84322.1"/>
    </source>
</evidence>
<organism evidence="1 2">
    <name type="scientific">Aspergillus udagawae</name>
    <dbReference type="NCBI Taxonomy" id="91492"/>
    <lineage>
        <taxon>Eukaryota</taxon>
        <taxon>Fungi</taxon>
        <taxon>Dikarya</taxon>
        <taxon>Ascomycota</taxon>
        <taxon>Pezizomycotina</taxon>
        <taxon>Eurotiomycetes</taxon>
        <taxon>Eurotiomycetidae</taxon>
        <taxon>Eurotiales</taxon>
        <taxon>Aspergillaceae</taxon>
        <taxon>Aspergillus</taxon>
        <taxon>Aspergillus subgen. Fumigati</taxon>
    </lineage>
</organism>
<dbReference type="EMBL" id="BBXM02000001">
    <property type="protein sequence ID" value="GIC84322.1"/>
    <property type="molecule type" value="Genomic_DNA"/>
</dbReference>
<protein>
    <submittedName>
        <fullName evidence="1">Uncharacterized protein</fullName>
    </submittedName>
</protein>
<dbReference type="RefSeq" id="XP_043141588.1">
    <property type="nucleotide sequence ID" value="XM_043285653.1"/>
</dbReference>
<dbReference type="Proteomes" id="UP000036893">
    <property type="component" value="Unassembled WGS sequence"/>
</dbReference>
<proteinExistence type="predicted"/>